<dbReference type="KEGG" id="bja:bsr5820"/>
<protein>
    <submittedName>
        <fullName evidence="2">Bsr5820 protein</fullName>
    </submittedName>
</protein>
<reference evidence="3" key="1">
    <citation type="journal article" date="2002" name="DNA Res.">
        <title>Complete genomic sequence of nitrogen-fixing symbiotic bacterium Bradyrhizobium japonicum USDA110.</title>
        <authorList>
            <person name="Kaneko T."/>
            <person name="Nakamura Y."/>
            <person name="Sato S."/>
            <person name="Minamisawa K."/>
            <person name="Uchiumi T."/>
            <person name="Sasamoto S."/>
            <person name="Watanabe A."/>
            <person name="Idesawa K."/>
            <person name="Iriguchi M."/>
            <person name="Kawashima K."/>
            <person name="Kohara M."/>
            <person name="Matsumoto M."/>
            <person name="Shimpo S."/>
            <person name="Tsuruoka H."/>
            <person name="Wada T."/>
            <person name="Yamada M."/>
            <person name="Tabata S."/>
        </authorList>
    </citation>
    <scope>NUCLEOTIDE SEQUENCE [LARGE SCALE GENOMIC DNA]</scope>
    <source>
        <strain evidence="3">JCM 10833 / BCRC 13528 / IAM 13628 / NBRC 14792 / USDA 110</strain>
    </source>
</reference>
<evidence type="ECO:0000313" key="3">
    <source>
        <dbReference type="Proteomes" id="UP000002526"/>
    </source>
</evidence>
<evidence type="ECO:0000313" key="2">
    <source>
        <dbReference type="EMBL" id="BAC51085.1"/>
    </source>
</evidence>
<evidence type="ECO:0000256" key="1">
    <source>
        <dbReference type="SAM" id="MobiDB-lite"/>
    </source>
</evidence>
<dbReference type="EnsemblBacteria" id="BAC51085">
    <property type="protein sequence ID" value="BAC51085"/>
    <property type="gene ID" value="BAC51085"/>
</dbReference>
<dbReference type="AlphaFoldDB" id="Q89I19"/>
<keyword evidence="3" id="KW-1185">Reference proteome</keyword>
<dbReference type="EMBL" id="BA000040">
    <property type="protein sequence ID" value="BAC51085.1"/>
    <property type="molecule type" value="Genomic_DNA"/>
</dbReference>
<dbReference type="HOGENOM" id="CLU_2913346_0_0_5"/>
<proteinExistence type="predicted"/>
<organism evidence="2 3">
    <name type="scientific">Bradyrhizobium diazoefficiens (strain JCM 10833 / BCRC 13528 / IAM 13628 / NBRC 14792 / USDA 110)</name>
    <dbReference type="NCBI Taxonomy" id="224911"/>
    <lineage>
        <taxon>Bacteria</taxon>
        <taxon>Pseudomonadati</taxon>
        <taxon>Pseudomonadota</taxon>
        <taxon>Alphaproteobacteria</taxon>
        <taxon>Hyphomicrobiales</taxon>
        <taxon>Nitrobacteraceae</taxon>
        <taxon>Bradyrhizobium</taxon>
    </lineage>
</organism>
<name>Q89I19_BRADU</name>
<accession>Q89I19</accession>
<dbReference type="Proteomes" id="UP000002526">
    <property type="component" value="Chromosome"/>
</dbReference>
<gene>
    <name evidence="2" type="ordered locus">bsr5820</name>
</gene>
<feature type="region of interest" description="Disordered" evidence="1">
    <location>
        <begin position="42"/>
        <end position="61"/>
    </location>
</feature>
<dbReference type="InParanoid" id="Q89I19"/>
<sequence>MPGNFNELFPRAVRRSDSNSAVTGLGGILGNNDLQRAWPRLPAQNCSRSRDAASQQSYGDV</sequence>
<feature type="compositionally biased region" description="Polar residues" evidence="1">
    <location>
        <begin position="44"/>
        <end position="61"/>
    </location>
</feature>